<dbReference type="GO" id="GO:0005886">
    <property type="term" value="C:plasma membrane"/>
    <property type="evidence" value="ECO:0007669"/>
    <property type="project" value="UniProtKB-SubCell"/>
</dbReference>
<evidence type="ECO:0000256" key="5">
    <source>
        <dbReference type="ARBA" id="ARBA00022989"/>
    </source>
</evidence>
<dbReference type="EMBL" id="CXPG01000022">
    <property type="protein sequence ID" value="CTQ34457.1"/>
    <property type="molecule type" value="Genomic_DNA"/>
</dbReference>
<feature type="region of interest" description="Disordered" evidence="7">
    <location>
        <begin position="553"/>
        <end position="634"/>
    </location>
</feature>
<proteinExistence type="inferred from homology"/>
<dbReference type="SUPFAM" id="SSF52540">
    <property type="entry name" value="P-loop containing nucleoside triphosphate hydrolases"/>
    <property type="match status" value="1"/>
</dbReference>
<keyword evidence="3" id="KW-1003">Cell membrane</keyword>
<feature type="compositionally biased region" description="Basic and acidic residues" evidence="7">
    <location>
        <begin position="554"/>
        <end position="565"/>
    </location>
</feature>
<evidence type="ECO:0000256" key="4">
    <source>
        <dbReference type="ARBA" id="ARBA00022692"/>
    </source>
</evidence>
<evidence type="ECO:0000313" key="9">
    <source>
        <dbReference type="EMBL" id="CTQ34457.1"/>
    </source>
</evidence>
<dbReference type="InterPro" id="IPR003688">
    <property type="entry name" value="TraG/VirD4"/>
</dbReference>
<sequence length="794" mass="86499">MDKGKIAVGVVLLTLVFAAMGYVAATAYLTFRDYGIRAEIDFSWVARSYLDWRIIRPDDFQMVNLIVGGFTAVGLLASAALSGQALTRFGQTRFQKAAELKRNGFMGKPGTGFALGKIRGAKGKAQLLSSKVFPHALVVAPTGRGKTSGFAIPNLLLWKGSTVALDVKGELFTETSRHRAAHGDAVFRFAPTDWADRRSHRYNPLLRIYQLDDPEQQQMELQLLATLFLQSENDKVKGLLEGGIELFVAAGLLAFERKKPTLGEIYRIASDGGDKQKAYFNLSTKVENEAAKRIFVRLASTNNDTLTSYLSLLMTSGLNQWSNPAIDRATEVSDFDFRDIRKKPMSVYLVVAPNMVKPLAALIRLFFSDLIASIQTKEPGEGEPWPVMILLDEFNRLGKMPIVVESIETLRSYRGHLAVITQTIPALDEIYGENTRRALQGNAGVKLYLTPSDEKTVEELSKAVGKTTKRVVTRSRSIGRNPFEGRSMSERTEEVALLTEDDARRMPLDDIIVVVDAQMPIRAKRIQYYDDPMFRKIHGAQKGELPLPLVNLARKGEDGDDKDIGAGKPSEGGGPTQEPALAAKAEPAERGANSAPITSTDAPMPGEEDAPRPSAEPEPMPAPAPGAPSTPAAAEPVPIATATVSAGGGAVRINSRRAKQGTKTIAAARDGGQREMDLAVQQNLDLRQIAASADAEAVVAKGIADFTKLEAILTERQGRKEGIETTRPRPRVVKENPEFIDRQRQVLDARRAEGMNMIVLGEDGRILKIAPDGTETDVTAELDREVESAGGMKA</sequence>
<feature type="transmembrane region" description="Helical" evidence="8">
    <location>
        <begin position="62"/>
        <end position="86"/>
    </location>
</feature>
<name>A0A0M6XV11_9RHOB</name>
<organism evidence="9 10">
    <name type="scientific">Jannaschia rubra</name>
    <dbReference type="NCBI Taxonomy" id="282197"/>
    <lineage>
        <taxon>Bacteria</taxon>
        <taxon>Pseudomonadati</taxon>
        <taxon>Pseudomonadota</taxon>
        <taxon>Alphaproteobacteria</taxon>
        <taxon>Rhodobacterales</taxon>
        <taxon>Roseobacteraceae</taxon>
        <taxon>Jannaschia</taxon>
    </lineage>
</organism>
<dbReference type="Proteomes" id="UP000048908">
    <property type="component" value="Unassembled WGS sequence"/>
</dbReference>
<dbReference type="Gene3D" id="3.40.50.300">
    <property type="entry name" value="P-loop containing nucleotide triphosphate hydrolases"/>
    <property type="match status" value="1"/>
</dbReference>
<protein>
    <submittedName>
        <fullName evidence="9">Conjugal transfer protein TraG</fullName>
    </submittedName>
</protein>
<evidence type="ECO:0000313" key="10">
    <source>
        <dbReference type="Proteomes" id="UP000048908"/>
    </source>
</evidence>
<feature type="compositionally biased region" description="Pro residues" evidence="7">
    <location>
        <begin position="614"/>
        <end position="628"/>
    </location>
</feature>
<evidence type="ECO:0000256" key="1">
    <source>
        <dbReference type="ARBA" id="ARBA00004651"/>
    </source>
</evidence>
<keyword evidence="10" id="KW-1185">Reference proteome</keyword>
<keyword evidence="4 8" id="KW-0812">Transmembrane</keyword>
<evidence type="ECO:0000256" key="3">
    <source>
        <dbReference type="ARBA" id="ARBA00022475"/>
    </source>
</evidence>
<gene>
    <name evidence="9" type="primary">traG_1</name>
    <name evidence="9" type="ORF">JAN5088_03253</name>
</gene>
<dbReference type="PANTHER" id="PTHR37937">
    <property type="entry name" value="CONJUGATIVE TRANSFER: DNA TRANSPORT"/>
    <property type="match status" value="1"/>
</dbReference>
<evidence type="ECO:0000256" key="6">
    <source>
        <dbReference type="ARBA" id="ARBA00023136"/>
    </source>
</evidence>
<dbReference type="PANTHER" id="PTHR37937:SF1">
    <property type="entry name" value="CONJUGATIVE TRANSFER: DNA TRANSPORT"/>
    <property type="match status" value="1"/>
</dbReference>
<comment type="subcellular location">
    <subcellularLocation>
        <location evidence="1">Cell membrane</location>
        <topology evidence="1">Multi-pass membrane protein</topology>
    </subcellularLocation>
</comment>
<dbReference type="InterPro" id="IPR027417">
    <property type="entry name" value="P-loop_NTPase"/>
</dbReference>
<reference evidence="9 10" key="1">
    <citation type="submission" date="2015-07" db="EMBL/GenBank/DDBJ databases">
        <authorList>
            <person name="Noorani M."/>
        </authorList>
    </citation>
    <scope>NUCLEOTIDE SEQUENCE [LARGE SCALE GENOMIC DNA]</scope>
    <source>
        <strain evidence="9 10">CECT 5088</strain>
    </source>
</reference>
<accession>A0A0M6XV11</accession>
<evidence type="ECO:0000256" key="2">
    <source>
        <dbReference type="ARBA" id="ARBA00008806"/>
    </source>
</evidence>
<evidence type="ECO:0000256" key="8">
    <source>
        <dbReference type="SAM" id="Phobius"/>
    </source>
</evidence>
<keyword evidence="5 8" id="KW-1133">Transmembrane helix</keyword>
<dbReference type="AlphaFoldDB" id="A0A0M6XV11"/>
<dbReference type="CDD" id="cd01127">
    <property type="entry name" value="TrwB_TraG_TraD_VirD4"/>
    <property type="match status" value="2"/>
</dbReference>
<dbReference type="InterPro" id="IPR051539">
    <property type="entry name" value="T4SS-coupling_protein"/>
</dbReference>
<dbReference type="Pfam" id="PF02534">
    <property type="entry name" value="T4SS-DNA_transf"/>
    <property type="match status" value="1"/>
</dbReference>
<keyword evidence="6 8" id="KW-0472">Membrane</keyword>
<comment type="similarity">
    <text evidence="2">Belongs to the VirD4/TraG family.</text>
</comment>
<evidence type="ECO:0000256" key="7">
    <source>
        <dbReference type="SAM" id="MobiDB-lite"/>
    </source>
</evidence>